<dbReference type="PANTHER" id="PTHR43777">
    <property type="entry name" value="MOLYBDENUM COFACTOR CYTIDYLYLTRANSFERASE"/>
    <property type="match status" value="1"/>
</dbReference>
<dbReference type="PANTHER" id="PTHR43777:SF1">
    <property type="entry name" value="MOLYBDENUM COFACTOR CYTIDYLYLTRANSFERASE"/>
    <property type="match status" value="1"/>
</dbReference>
<gene>
    <name evidence="2" type="ORF">A3860_33990</name>
</gene>
<dbReference type="Proteomes" id="UP000192796">
    <property type="component" value="Unassembled WGS sequence"/>
</dbReference>
<dbReference type="SUPFAM" id="SSF53448">
    <property type="entry name" value="Nucleotide-diphospho-sugar transferases"/>
    <property type="match status" value="1"/>
</dbReference>
<dbReference type="Gene3D" id="3.90.550.10">
    <property type="entry name" value="Spore Coat Polysaccharide Biosynthesis Protein SpsA, Chain A"/>
    <property type="match status" value="1"/>
</dbReference>
<dbReference type="EMBL" id="LVYD01000064">
    <property type="protein sequence ID" value="OQP60392.1"/>
    <property type="molecule type" value="Genomic_DNA"/>
</dbReference>
<sequence length="201" mass="21890">MTIYHTDIIILAAGASTRLGRPKQLLPWQGKTLLQHAVQCALTITTQPVVVMGSNADQLAAGLNHSQVQIVFNPEWEQGIASSIRYGLQALLNRTPAPDQVIFMVCDQPFVTAGLLLELVNERQNTRKPIVASAYGGTLGIPALFEKSLFPQLLDLQGDTGARKLIQQHTDEVAAVPFPKGEFDIDTVVEYEELVNSTGKS</sequence>
<evidence type="ECO:0000313" key="3">
    <source>
        <dbReference type="Proteomes" id="UP000192796"/>
    </source>
</evidence>
<dbReference type="GO" id="GO:0016779">
    <property type="term" value="F:nucleotidyltransferase activity"/>
    <property type="evidence" value="ECO:0007669"/>
    <property type="project" value="UniProtKB-ARBA"/>
</dbReference>
<dbReference type="CDD" id="cd04182">
    <property type="entry name" value="GT_2_like_f"/>
    <property type="match status" value="1"/>
</dbReference>
<reference evidence="2 3" key="1">
    <citation type="submission" date="2016-03" db="EMBL/GenBank/DDBJ databases">
        <title>Niastella vici sp. nov., isolated from farmland soil.</title>
        <authorList>
            <person name="Chen L."/>
            <person name="Wang D."/>
            <person name="Yang S."/>
            <person name="Wang G."/>
        </authorList>
    </citation>
    <scope>NUCLEOTIDE SEQUENCE [LARGE SCALE GENOMIC DNA]</scope>
    <source>
        <strain evidence="2 3">DJ57</strain>
    </source>
</reference>
<dbReference type="Pfam" id="PF12804">
    <property type="entry name" value="NTP_transf_3"/>
    <property type="match status" value="1"/>
</dbReference>
<dbReference type="RefSeq" id="WP_081153362.1">
    <property type="nucleotide sequence ID" value="NZ_LVYD01000064.1"/>
</dbReference>
<evidence type="ECO:0000259" key="1">
    <source>
        <dbReference type="Pfam" id="PF12804"/>
    </source>
</evidence>
<evidence type="ECO:0000313" key="2">
    <source>
        <dbReference type="EMBL" id="OQP60392.1"/>
    </source>
</evidence>
<dbReference type="AlphaFoldDB" id="A0A1V9FPX8"/>
<comment type="caution">
    <text evidence="2">The sequence shown here is derived from an EMBL/GenBank/DDBJ whole genome shotgun (WGS) entry which is preliminary data.</text>
</comment>
<dbReference type="STRING" id="1703345.A3860_33990"/>
<protein>
    <recommendedName>
        <fullName evidence="1">MobA-like NTP transferase domain-containing protein</fullName>
    </recommendedName>
</protein>
<organism evidence="2 3">
    <name type="scientific">Niastella vici</name>
    <dbReference type="NCBI Taxonomy" id="1703345"/>
    <lineage>
        <taxon>Bacteria</taxon>
        <taxon>Pseudomonadati</taxon>
        <taxon>Bacteroidota</taxon>
        <taxon>Chitinophagia</taxon>
        <taxon>Chitinophagales</taxon>
        <taxon>Chitinophagaceae</taxon>
        <taxon>Niastella</taxon>
    </lineage>
</organism>
<accession>A0A1V9FPX8</accession>
<name>A0A1V9FPX8_9BACT</name>
<keyword evidence="3" id="KW-1185">Reference proteome</keyword>
<dbReference type="InterPro" id="IPR029044">
    <property type="entry name" value="Nucleotide-diphossugar_trans"/>
</dbReference>
<dbReference type="OrthoDB" id="9779263at2"/>
<feature type="domain" description="MobA-like NTP transferase" evidence="1">
    <location>
        <begin position="9"/>
        <end position="171"/>
    </location>
</feature>
<proteinExistence type="predicted"/>
<dbReference type="InterPro" id="IPR025877">
    <property type="entry name" value="MobA-like_NTP_Trfase"/>
</dbReference>